<organism evidence="1 2">
    <name type="scientific">Brevibacillus panacihumi</name>
    <dbReference type="NCBI Taxonomy" id="497735"/>
    <lineage>
        <taxon>Bacteria</taxon>
        <taxon>Bacillati</taxon>
        <taxon>Bacillota</taxon>
        <taxon>Bacilli</taxon>
        <taxon>Bacillales</taxon>
        <taxon>Paenibacillaceae</taxon>
        <taxon>Brevibacillus</taxon>
    </lineage>
</organism>
<proteinExistence type="predicted"/>
<dbReference type="Proteomes" id="UP000281915">
    <property type="component" value="Unassembled WGS sequence"/>
</dbReference>
<name>A0A3M8CY79_9BACL</name>
<reference evidence="1 2" key="1">
    <citation type="submission" date="2018-10" db="EMBL/GenBank/DDBJ databases">
        <title>Phylogenomics of Brevibacillus.</title>
        <authorList>
            <person name="Dunlap C."/>
        </authorList>
    </citation>
    <scope>NUCLEOTIDE SEQUENCE [LARGE SCALE GENOMIC DNA]</scope>
    <source>
        <strain evidence="1 2">JCM 15085</strain>
    </source>
</reference>
<protein>
    <submittedName>
        <fullName evidence="1">Uncharacterized protein</fullName>
    </submittedName>
</protein>
<evidence type="ECO:0000313" key="1">
    <source>
        <dbReference type="EMBL" id="RNB80786.1"/>
    </source>
</evidence>
<dbReference type="AlphaFoldDB" id="A0A3M8CY79"/>
<dbReference type="EMBL" id="RHHT01000015">
    <property type="protein sequence ID" value="RNB80786.1"/>
    <property type="molecule type" value="Genomic_DNA"/>
</dbReference>
<sequence length="94" mass="11223">MKTKIKRVKFQPEYKNPKYSVFLESPEGNELYIEFDYTYTNKTYMPLKVEYNGVENGAKLAWYTSKVENMTVYSFLDTIAKQINKKYNFTSKDE</sequence>
<evidence type="ECO:0000313" key="2">
    <source>
        <dbReference type="Proteomes" id="UP000281915"/>
    </source>
</evidence>
<gene>
    <name evidence="1" type="ORF">EDM58_08045</name>
</gene>
<comment type="caution">
    <text evidence="1">The sequence shown here is derived from an EMBL/GenBank/DDBJ whole genome shotgun (WGS) entry which is preliminary data.</text>
</comment>
<dbReference type="RefSeq" id="WP_122912879.1">
    <property type="nucleotide sequence ID" value="NZ_RHHT01000015.1"/>
</dbReference>
<accession>A0A3M8CY79</accession>